<evidence type="ECO:0000313" key="3">
    <source>
        <dbReference type="WBParaSite" id="SVE_0386300.1"/>
    </source>
</evidence>
<reference evidence="3" key="2">
    <citation type="submission" date="2015-08" db="UniProtKB">
        <authorList>
            <consortium name="WormBaseParasite"/>
        </authorList>
    </citation>
    <scope>IDENTIFICATION</scope>
</reference>
<dbReference type="PANTHER" id="PTHR24413">
    <property type="entry name" value="SPECKLE-TYPE POZ PROTEIN"/>
    <property type="match status" value="1"/>
</dbReference>
<accession>A0A0K0F4X3</accession>
<dbReference type="Pfam" id="PF00651">
    <property type="entry name" value="BTB"/>
    <property type="match status" value="1"/>
</dbReference>
<dbReference type="WBParaSite" id="SVE_0386300.1">
    <property type="protein sequence ID" value="SVE_0386300.1"/>
    <property type="gene ID" value="SVE_0386300"/>
</dbReference>
<sequence>MVNDTLTIDCKILYFDNIISADDNLMNSNVNESLSTLTNELSRMLESTNFSDCVIEVKDSEINVHKCILVERSEVFNSILRGKQNEYPPSIIEINDFSPKAVKEMINYLYTGKLPKMDDIA</sequence>
<dbReference type="PROSITE" id="PS50097">
    <property type="entry name" value="BTB"/>
    <property type="match status" value="1"/>
</dbReference>
<keyword evidence="2" id="KW-1185">Reference proteome</keyword>
<evidence type="ECO:0000259" key="1">
    <source>
        <dbReference type="PROSITE" id="PS50097"/>
    </source>
</evidence>
<evidence type="ECO:0000313" key="2">
    <source>
        <dbReference type="Proteomes" id="UP000035680"/>
    </source>
</evidence>
<reference evidence="2" key="1">
    <citation type="submission" date="2014-07" db="EMBL/GenBank/DDBJ databases">
        <authorList>
            <person name="Martin A.A"/>
            <person name="De Silva N."/>
        </authorList>
    </citation>
    <scope>NUCLEOTIDE SEQUENCE</scope>
</reference>
<dbReference type="STRING" id="75913.A0A0K0F4X3"/>
<organism evidence="2 3">
    <name type="scientific">Strongyloides venezuelensis</name>
    <name type="common">Threadworm</name>
    <dbReference type="NCBI Taxonomy" id="75913"/>
    <lineage>
        <taxon>Eukaryota</taxon>
        <taxon>Metazoa</taxon>
        <taxon>Ecdysozoa</taxon>
        <taxon>Nematoda</taxon>
        <taxon>Chromadorea</taxon>
        <taxon>Rhabditida</taxon>
        <taxon>Tylenchina</taxon>
        <taxon>Panagrolaimomorpha</taxon>
        <taxon>Strongyloidoidea</taxon>
        <taxon>Strongyloididae</taxon>
        <taxon>Strongyloides</taxon>
    </lineage>
</organism>
<dbReference type="InterPro" id="IPR000210">
    <property type="entry name" value="BTB/POZ_dom"/>
</dbReference>
<dbReference type="CDD" id="cd18186">
    <property type="entry name" value="BTB_POZ_ZBTB_KLHL-like"/>
    <property type="match status" value="1"/>
</dbReference>
<dbReference type="AlphaFoldDB" id="A0A0K0F4X3"/>
<feature type="domain" description="BTB" evidence="1">
    <location>
        <begin position="51"/>
        <end position="118"/>
    </location>
</feature>
<dbReference type="InterPro" id="IPR011333">
    <property type="entry name" value="SKP1/BTB/POZ_sf"/>
</dbReference>
<name>A0A0K0F4X3_STRVS</name>
<dbReference type="Gene3D" id="3.30.710.10">
    <property type="entry name" value="Potassium Channel Kv1.1, Chain A"/>
    <property type="match status" value="1"/>
</dbReference>
<protein>
    <submittedName>
        <fullName evidence="3">BTB domain-containing protein</fullName>
    </submittedName>
</protein>
<proteinExistence type="predicted"/>
<dbReference type="SUPFAM" id="SSF54695">
    <property type="entry name" value="POZ domain"/>
    <property type="match status" value="1"/>
</dbReference>
<dbReference type="Proteomes" id="UP000035680">
    <property type="component" value="Unassembled WGS sequence"/>
</dbReference>